<name>A0A7C8KK83_ORBOL</name>
<sequence length="110" mass="12496">MEDNVYATRNLDIYEIFGILSFGSSDTNTTRLSIGSPRYNSYSFQFEYLDSFKIDWLTAFSVEGFTYRNGKFCPILPQGKFNTDYGSFSGVTGVIFVLQGLMNICKNTNQ</sequence>
<protein>
    <submittedName>
        <fullName evidence="1">Uncharacterized protein</fullName>
    </submittedName>
</protein>
<evidence type="ECO:0000313" key="1">
    <source>
        <dbReference type="EMBL" id="TGJ66106.1"/>
    </source>
</evidence>
<dbReference type="EMBL" id="SOZJ01000005">
    <property type="protein sequence ID" value="TGJ66106.1"/>
    <property type="molecule type" value="Genomic_DNA"/>
</dbReference>
<organism evidence="1 2">
    <name type="scientific">Orbilia oligospora</name>
    <name type="common">Nematode-trapping fungus</name>
    <name type="synonym">Arthrobotrys oligospora</name>
    <dbReference type="NCBI Taxonomy" id="2813651"/>
    <lineage>
        <taxon>Eukaryota</taxon>
        <taxon>Fungi</taxon>
        <taxon>Dikarya</taxon>
        <taxon>Ascomycota</taxon>
        <taxon>Pezizomycotina</taxon>
        <taxon>Orbiliomycetes</taxon>
        <taxon>Orbiliales</taxon>
        <taxon>Orbiliaceae</taxon>
        <taxon>Orbilia</taxon>
    </lineage>
</organism>
<gene>
    <name evidence="1" type="ORF">EYR41_007761</name>
</gene>
<comment type="caution">
    <text evidence="1">The sequence shown here is derived from an EMBL/GenBank/DDBJ whole genome shotgun (WGS) entry which is preliminary data.</text>
</comment>
<dbReference type="AlphaFoldDB" id="A0A7C8KK83"/>
<accession>A0A7C8KK83</accession>
<reference evidence="1 2" key="1">
    <citation type="submission" date="2019-03" db="EMBL/GenBank/DDBJ databases">
        <title>Nematode-trapping fungi genome.</title>
        <authorList>
            <person name="Vidal-Diez De Ulzurrun G."/>
        </authorList>
    </citation>
    <scope>NUCLEOTIDE SEQUENCE [LARGE SCALE GENOMIC DNA]</scope>
    <source>
        <strain evidence="1 2">TWF154</strain>
    </source>
</reference>
<dbReference type="Proteomes" id="UP000297595">
    <property type="component" value="Unassembled WGS sequence"/>
</dbReference>
<evidence type="ECO:0000313" key="2">
    <source>
        <dbReference type="Proteomes" id="UP000297595"/>
    </source>
</evidence>
<proteinExistence type="predicted"/>